<feature type="signal peptide" evidence="2">
    <location>
        <begin position="1"/>
        <end position="20"/>
    </location>
</feature>
<comment type="caution">
    <text evidence="3">The sequence shown here is derived from an EMBL/GenBank/DDBJ whole genome shotgun (WGS) entry which is preliminary data.</text>
</comment>
<reference evidence="3" key="1">
    <citation type="submission" date="2023-10" db="EMBL/GenBank/DDBJ databases">
        <authorList>
            <person name="Chen Y."/>
            <person name="Shah S."/>
            <person name="Dougan E. K."/>
            <person name="Thang M."/>
            <person name="Chan C."/>
        </authorList>
    </citation>
    <scope>NUCLEOTIDE SEQUENCE [LARGE SCALE GENOMIC DNA]</scope>
</reference>
<keyword evidence="2" id="KW-0732">Signal</keyword>
<organism evidence="3 4">
    <name type="scientific">Prorocentrum cordatum</name>
    <dbReference type="NCBI Taxonomy" id="2364126"/>
    <lineage>
        <taxon>Eukaryota</taxon>
        <taxon>Sar</taxon>
        <taxon>Alveolata</taxon>
        <taxon>Dinophyceae</taxon>
        <taxon>Prorocentrales</taxon>
        <taxon>Prorocentraceae</taxon>
        <taxon>Prorocentrum</taxon>
    </lineage>
</organism>
<dbReference type="Gene3D" id="2.60.40.780">
    <property type="entry name" value="von Hippel-Lindau disease tumour suppressor, beta domain"/>
    <property type="match status" value="1"/>
</dbReference>
<dbReference type="EMBL" id="CAUYUJ010004536">
    <property type="protein sequence ID" value="CAK0809959.1"/>
    <property type="molecule type" value="Genomic_DNA"/>
</dbReference>
<evidence type="ECO:0000313" key="3">
    <source>
        <dbReference type="EMBL" id="CAK0809959.1"/>
    </source>
</evidence>
<feature type="compositionally biased region" description="Low complexity" evidence="1">
    <location>
        <begin position="25"/>
        <end position="37"/>
    </location>
</feature>
<evidence type="ECO:0000256" key="2">
    <source>
        <dbReference type="SAM" id="SignalP"/>
    </source>
</evidence>
<dbReference type="Proteomes" id="UP001189429">
    <property type="component" value="Unassembled WGS sequence"/>
</dbReference>
<dbReference type="InterPro" id="IPR037140">
    <property type="entry name" value="VHL_beta_dom_sf"/>
</dbReference>
<dbReference type="SUPFAM" id="SSF49468">
    <property type="entry name" value="VHL"/>
    <property type="match status" value="1"/>
</dbReference>
<proteinExistence type="predicted"/>
<feature type="chain" id="PRO_5047239011" evidence="2">
    <location>
        <begin position="21"/>
        <end position="456"/>
    </location>
</feature>
<protein>
    <submittedName>
        <fullName evidence="3">Uncharacterized protein</fullName>
    </submittedName>
</protein>
<sequence length="456" mass="50752">MPSAAAAAAWLGGLALLAAAGPAARPAAPAGGPPLQACPREVGQKSARASSASTKVELTFQNQTPVPLEIVWIDTRGAEKVTNENLPPGKSAVQSSFVGHVFAAREPKSRTLVKVVRASEEDAQAGRPAIVIPVCKGLLESVKAVAPPRRPDQSRWKEFEQLARDHGSPCVGHSKEWSCVRRVTEAEVKQRDPALYGFSADETGSGNPYKRGATADHVWMSQQRYIVNVTNQESNQAPLGFLPLSNVPGSTVTDYEGGYLKMHMTDKMKSLLYPWYQERLRDSVRKHDPIPGFFTNSHKVAMDKIEITRFPAVYNGLVQEMKQVLEWWTNQTLQHTTTFGLRVYRRGSMLINHLDRKDTHVASAVIQVGARADVGWPLEVIHPHKTGLAEVYLQPGEMVLYEGARVVHGRPMRFQGEEFGNIFSHFKPVDWNGPTDWENPYFRLERDKLRYSDLEL</sequence>
<gene>
    <name evidence="3" type="ORF">PCOR1329_LOCUS15069</name>
</gene>
<dbReference type="InterPro" id="IPR036208">
    <property type="entry name" value="VHL_sf"/>
</dbReference>
<feature type="region of interest" description="Disordered" evidence="1">
    <location>
        <begin position="25"/>
        <end position="53"/>
    </location>
</feature>
<evidence type="ECO:0000313" key="4">
    <source>
        <dbReference type="Proteomes" id="UP001189429"/>
    </source>
</evidence>
<keyword evidence="4" id="KW-1185">Reference proteome</keyword>
<name>A0ABN9QXB6_9DINO</name>
<accession>A0ABN9QXB6</accession>
<evidence type="ECO:0000256" key="1">
    <source>
        <dbReference type="SAM" id="MobiDB-lite"/>
    </source>
</evidence>